<dbReference type="RefSeq" id="XP_007414052.1">
    <property type="nucleotide sequence ID" value="XM_007413990.1"/>
</dbReference>
<gene>
    <name evidence="3" type="ORF">MELLADRAFT_91238</name>
</gene>
<dbReference type="EMBL" id="GL883129">
    <property type="protein sequence ID" value="EGG02650.1"/>
    <property type="molecule type" value="Genomic_DNA"/>
</dbReference>
<dbReference type="STRING" id="747676.F4RYC0"/>
<dbReference type="KEGG" id="mlr:MELLADRAFT_91238"/>
<proteinExistence type="predicted"/>
<dbReference type="GeneID" id="18935832"/>
<dbReference type="Pfam" id="PF26127">
    <property type="entry name" value="12TM_Mok13"/>
    <property type="match status" value="1"/>
</dbReference>
<dbReference type="PANTHER" id="PTHR47182:SF2">
    <property type="entry name" value="CELL WALL ALPHA-1,3-GLUCAN SYNTHASE AGS1"/>
    <property type="match status" value="1"/>
</dbReference>
<evidence type="ECO:0000313" key="4">
    <source>
        <dbReference type="Proteomes" id="UP000001072"/>
    </source>
</evidence>
<dbReference type="InterPro" id="IPR058654">
    <property type="entry name" value="Mok11-14/Ags1-like_TM"/>
</dbReference>
<protein>
    <recommendedName>
        <fullName evidence="2">Cell wall alpha-1,3-glucan synthase Mok11-14/Ags1-like transmembrane domain-containing protein</fullName>
    </recommendedName>
</protein>
<keyword evidence="1" id="KW-0812">Transmembrane</keyword>
<dbReference type="Proteomes" id="UP000001072">
    <property type="component" value="Unassembled WGS sequence"/>
</dbReference>
<organism evidence="4">
    <name type="scientific">Melampsora larici-populina (strain 98AG31 / pathotype 3-4-7)</name>
    <name type="common">Poplar leaf rust fungus</name>
    <dbReference type="NCBI Taxonomy" id="747676"/>
    <lineage>
        <taxon>Eukaryota</taxon>
        <taxon>Fungi</taxon>
        <taxon>Dikarya</taxon>
        <taxon>Basidiomycota</taxon>
        <taxon>Pucciniomycotina</taxon>
        <taxon>Pucciniomycetes</taxon>
        <taxon>Pucciniales</taxon>
        <taxon>Melampsoraceae</taxon>
        <taxon>Melampsora</taxon>
    </lineage>
</organism>
<feature type="domain" description="Cell wall alpha-1,3-glucan synthase Mok11-14/Ags1-like transmembrane" evidence="2">
    <location>
        <begin position="7"/>
        <end position="145"/>
    </location>
</feature>
<dbReference type="InterPro" id="IPR058655">
    <property type="entry name" value="Mok11-14/Ags1-like"/>
</dbReference>
<evidence type="ECO:0000256" key="1">
    <source>
        <dbReference type="SAM" id="Phobius"/>
    </source>
</evidence>
<dbReference type="InParanoid" id="F4RYC0"/>
<feature type="transmembrane region" description="Helical" evidence="1">
    <location>
        <begin position="71"/>
        <end position="92"/>
    </location>
</feature>
<dbReference type="HOGENOM" id="CLU_1787245_0_0_1"/>
<feature type="transmembrane region" description="Helical" evidence="1">
    <location>
        <begin position="12"/>
        <end position="32"/>
    </location>
</feature>
<keyword evidence="1" id="KW-0472">Membrane</keyword>
<reference evidence="4" key="1">
    <citation type="journal article" date="2011" name="Proc. Natl. Acad. Sci. U.S.A.">
        <title>Obligate biotrophy features unraveled by the genomic analysis of rust fungi.</title>
        <authorList>
            <person name="Duplessis S."/>
            <person name="Cuomo C.A."/>
            <person name="Lin Y.-C."/>
            <person name="Aerts A."/>
            <person name="Tisserant E."/>
            <person name="Veneault-Fourrey C."/>
            <person name="Joly D.L."/>
            <person name="Hacquard S."/>
            <person name="Amselem J."/>
            <person name="Cantarel B.L."/>
            <person name="Chiu R."/>
            <person name="Coutinho P.M."/>
            <person name="Feau N."/>
            <person name="Field M."/>
            <person name="Frey P."/>
            <person name="Gelhaye E."/>
            <person name="Goldberg J."/>
            <person name="Grabherr M.G."/>
            <person name="Kodira C.D."/>
            <person name="Kohler A."/>
            <person name="Kuees U."/>
            <person name="Lindquist E.A."/>
            <person name="Lucas S.M."/>
            <person name="Mago R."/>
            <person name="Mauceli E."/>
            <person name="Morin E."/>
            <person name="Murat C."/>
            <person name="Pangilinan J.L."/>
            <person name="Park R."/>
            <person name="Pearson M."/>
            <person name="Quesneville H."/>
            <person name="Rouhier N."/>
            <person name="Sakthikumar S."/>
            <person name="Salamov A.A."/>
            <person name="Schmutz J."/>
            <person name="Selles B."/>
            <person name="Shapiro H."/>
            <person name="Tanguay P."/>
            <person name="Tuskan G.A."/>
            <person name="Henrissat B."/>
            <person name="Van de Peer Y."/>
            <person name="Rouze P."/>
            <person name="Ellis J.G."/>
            <person name="Dodds P.N."/>
            <person name="Schein J.E."/>
            <person name="Zhong S."/>
            <person name="Hamelin R.C."/>
            <person name="Grigoriev I.V."/>
            <person name="Szabo L.J."/>
            <person name="Martin F."/>
        </authorList>
    </citation>
    <scope>NUCLEOTIDE SEQUENCE [LARGE SCALE GENOMIC DNA]</scope>
    <source>
        <strain evidence="4">98AG31 / pathotype 3-4-7</strain>
    </source>
</reference>
<accession>F4RYC0</accession>
<dbReference type="OrthoDB" id="512920at2759"/>
<dbReference type="GO" id="GO:0047657">
    <property type="term" value="F:alpha-1,3-glucan synthase activity"/>
    <property type="evidence" value="ECO:0007669"/>
    <property type="project" value="TreeGrafter"/>
</dbReference>
<dbReference type="VEuPathDB" id="FungiDB:MELLADRAFT_91238"/>
<dbReference type="AlphaFoldDB" id="F4RYC0"/>
<evidence type="ECO:0000259" key="2">
    <source>
        <dbReference type="Pfam" id="PF26127"/>
    </source>
</evidence>
<sequence length="145" mass="15810">MAVIKLYGGWPVYIILLALGQVLGATSFQLSLLGGTSSQPTFDLHDSKSNGHWLCEDYRIDLPVCFEQHRASFLVSFDAVALLIASSFYAFATAAGFREFPFAALLSRITSDSAHLVLFKVFFGINFGEEAGGASDTWVFRACVV</sequence>
<keyword evidence="1" id="KW-1133">Transmembrane helix</keyword>
<dbReference type="PANTHER" id="PTHR47182">
    <property type="entry name" value="CELL WALL ALPHA-1,3-GLUCAN SYNTHASE AGS1-RELATED"/>
    <property type="match status" value="1"/>
</dbReference>
<keyword evidence="4" id="KW-1185">Reference proteome</keyword>
<dbReference type="GO" id="GO:0009277">
    <property type="term" value="C:fungal-type cell wall"/>
    <property type="evidence" value="ECO:0007669"/>
    <property type="project" value="TreeGrafter"/>
</dbReference>
<evidence type="ECO:0000313" key="3">
    <source>
        <dbReference type="EMBL" id="EGG02650.1"/>
    </source>
</evidence>
<name>F4RYC0_MELLP</name>
<dbReference type="GO" id="GO:0070600">
    <property type="term" value="P:fungal-type cell wall (1-&gt;3)-alpha-glucan biosynthetic process"/>
    <property type="evidence" value="ECO:0007669"/>
    <property type="project" value="TreeGrafter"/>
</dbReference>